<evidence type="ECO:0000313" key="5">
    <source>
        <dbReference type="Proteomes" id="UP000521943"/>
    </source>
</evidence>
<dbReference type="OrthoDB" id="341259at2759"/>
<accession>A0A8H6HCX0</accession>
<proteinExistence type="predicted"/>
<keyword evidence="1" id="KW-0677">Repeat</keyword>
<dbReference type="SUPFAM" id="SSF48403">
    <property type="entry name" value="Ankyrin repeat"/>
    <property type="match status" value="1"/>
</dbReference>
<evidence type="ECO:0000313" key="4">
    <source>
        <dbReference type="EMBL" id="KAF6743832.1"/>
    </source>
</evidence>
<feature type="repeat" description="ANK" evidence="3">
    <location>
        <begin position="27"/>
        <end position="60"/>
    </location>
</feature>
<dbReference type="Proteomes" id="UP000521943">
    <property type="component" value="Unassembled WGS sequence"/>
</dbReference>
<dbReference type="SMART" id="SM00248">
    <property type="entry name" value="ANK"/>
    <property type="match status" value="3"/>
</dbReference>
<dbReference type="AlphaFoldDB" id="A0A8H6HCX0"/>
<dbReference type="PROSITE" id="PS50297">
    <property type="entry name" value="ANK_REP_REGION"/>
    <property type="match status" value="2"/>
</dbReference>
<dbReference type="PANTHER" id="PTHR24171">
    <property type="entry name" value="ANKYRIN REPEAT DOMAIN-CONTAINING PROTEIN 39-RELATED"/>
    <property type="match status" value="1"/>
</dbReference>
<evidence type="ECO:0000256" key="3">
    <source>
        <dbReference type="PROSITE-ProRule" id="PRU00023"/>
    </source>
</evidence>
<organism evidence="4 5">
    <name type="scientific">Ephemerocybe angulata</name>
    <dbReference type="NCBI Taxonomy" id="980116"/>
    <lineage>
        <taxon>Eukaryota</taxon>
        <taxon>Fungi</taxon>
        <taxon>Dikarya</taxon>
        <taxon>Basidiomycota</taxon>
        <taxon>Agaricomycotina</taxon>
        <taxon>Agaricomycetes</taxon>
        <taxon>Agaricomycetidae</taxon>
        <taxon>Agaricales</taxon>
        <taxon>Agaricineae</taxon>
        <taxon>Psathyrellaceae</taxon>
        <taxon>Ephemerocybe</taxon>
    </lineage>
</organism>
<dbReference type="EMBL" id="JACGCI010000135">
    <property type="protein sequence ID" value="KAF6743832.1"/>
    <property type="molecule type" value="Genomic_DNA"/>
</dbReference>
<dbReference type="InterPro" id="IPR002110">
    <property type="entry name" value="Ankyrin_rpt"/>
</dbReference>
<dbReference type="PROSITE" id="PS50088">
    <property type="entry name" value="ANK_REPEAT"/>
    <property type="match status" value="2"/>
</dbReference>
<reference evidence="4 5" key="1">
    <citation type="submission" date="2020-07" db="EMBL/GenBank/DDBJ databases">
        <title>Comparative genomics of pyrophilous fungi reveals a link between fire events and developmental genes.</title>
        <authorList>
            <consortium name="DOE Joint Genome Institute"/>
            <person name="Steindorff A.S."/>
            <person name="Carver A."/>
            <person name="Calhoun S."/>
            <person name="Stillman K."/>
            <person name="Liu H."/>
            <person name="Lipzen A."/>
            <person name="Pangilinan J."/>
            <person name="Labutti K."/>
            <person name="Bruns T.D."/>
            <person name="Grigoriev I.V."/>
        </authorList>
    </citation>
    <scope>NUCLEOTIDE SEQUENCE [LARGE SCALE GENOMIC DNA]</scope>
    <source>
        <strain evidence="4 5">CBS 144469</strain>
    </source>
</reference>
<evidence type="ECO:0000256" key="2">
    <source>
        <dbReference type="ARBA" id="ARBA00023043"/>
    </source>
</evidence>
<sequence>MTVRGWGAGVKLLLAKPGIEVNAADTNGRTPLHVAAKGSHEAVIQLLLAAPGIDVNASDTDGRTPLHVAAAEDHEVILKLLLAAPGIDVNAPDTNEWTALTWAAFKGNEAIVKDLCAVPEIIVDVAGVKRRLEHPPEGELWDNPASKDEQDKCIRVLEELSKRGRAQDG</sequence>
<protein>
    <submittedName>
        <fullName evidence="4">Ankyrin repeat-containing domain protein</fullName>
    </submittedName>
</protein>
<name>A0A8H6HCX0_9AGAR</name>
<evidence type="ECO:0000256" key="1">
    <source>
        <dbReference type="ARBA" id="ARBA00022737"/>
    </source>
</evidence>
<comment type="caution">
    <text evidence="4">The sequence shown here is derived from an EMBL/GenBank/DDBJ whole genome shotgun (WGS) entry which is preliminary data.</text>
</comment>
<feature type="repeat" description="ANK" evidence="3">
    <location>
        <begin position="61"/>
        <end position="94"/>
    </location>
</feature>
<dbReference type="Gene3D" id="1.25.40.20">
    <property type="entry name" value="Ankyrin repeat-containing domain"/>
    <property type="match status" value="2"/>
</dbReference>
<dbReference type="InterPro" id="IPR036770">
    <property type="entry name" value="Ankyrin_rpt-contain_sf"/>
</dbReference>
<dbReference type="Pfam" id="PF12796">
    <property type="entry name" value="Ank_2"/>
    <property type="match status" value="1"/>
</dbReference>
<gene>
    <name evidence="4" type="ORF">DFP72DRAFT_1019912</name>
</gene>
<keyword evidence="2 3" id="KW-0040">ANK repeat</keyword>
<keyword evidence="5" id="KW-1185">Reference proteome</keyword>